<gene>
    <name evidence="1" type="ORF">IPK02_03925</name>
</gene>
<proteinExistence type="predicted"/>
<dbReference type="AlphaFoldDB" id="A0A935W2D4"/>
<accession>A0A935W2D4</accession>
<evidence type="ECO:0000313" key="2">
    <source>
        <dbReference type="Proteomes" id="UP000706151"/>
    </source>
</evidence>
<sequence>MVCRGCSEPLQRAIVDFGADAPAARIPQKLKEHYGIEVCASTCWSIVLQHAQTIDECPKAAAQIPERDGVAQLIAEIDGSMIPVVEMAESNDPSAKVDRRKTRQVGWKEARLSLVHTPGSVTPVFGATVGPPDQVGETLLRTAVQAGLGRNTQVHAVSDGAAWIADQVSEQFGLHGHFLVDFYHVCDYLTAAGKTIASTAARAWLETQKDRLKQNRLQDILDELQRFVEDDTVPDDNAPVRAAHRYLTNRPGQFNYRDALMAELPIGSGEVESAHRYVIQDRLKRAGAWWKLKNAKHMLALRVCRANQEWDRYWQSRRQQAA</sequence>
<protein>
    <submittedName>
        <fullName evidence="1">UPF0236 family protein</fullName>
    </submittedName>
</protein>
<evidence type="ECO:0000313" key="1">
    <source>
        <dbReference type="EMBL" id="MBK7953186.1"/>
    </source>
</evidence>
<dbReference type="Proteomes" id="UP000706151">
    <property type="component" value="Unassembled WGS sequence"/>
</dbReference>
<reference evidence="1 2" key="1">
    <citation type="submission" date="2020-10" db="EMBL/GenBank/DDBJ databases">
        <title>Connecting structure to function with the recovery of over 1000 high-quality activated sludge metagenome-assembled genomes encoding full-length rRNA genes using long-read sequencing.</title>
        <authorList>
            <person name="Singleton C.M."/>
            <person name="Petriglieri F."/>
            <person name="Kristensen J.M."/>
            <person name="Kirkegaard R.H."/>
            <person name="Michaelsen T.Y."/>
            <person name="Andersen M.H."/>
            <person name="Karst S.M."/>
            <person name="Dueholm M.S."/>
            <person name="Nielsen P.H."/>
            <person name="Albertsen M."/>
        </authorList>
    </citation>
    <scope>NUCLEOTIDE SEQUENCE [LARGE SCALE GENOMIC DNA]</scope>
    <source>
        <strain evidence="1">Fred_18-Q3-R57-64_BAT3C.720</strain>
    </source>
</reference>
<dbReference type="EMBL" id="JADJOT010000003">
    <property type="protein sequence ID" value="MBK7953186.1"/>
    <property type="molecule type" value="Genomic_DNA"/>
</dbReference>
<comment type="caution">
    <text evidence="1">The sequence shown here is derived from an EMBL/GenBank/DDBJ whole genome shotgun (WGS) entry which is preliminary data.</text>
</comment>
<organism evidence="1 2">
    <name type="scientific">Candidatus Accumulibacter affinis</name>
    <dbReference type="NCBI Taxonomy" id="2954384"/>
    <lineage>
        <taxon>Bacteria</taxon>
        <taxon>Pseudomonadati</taxon>
        <taxon>Pseudomonadota</taxon>
        <taxon>Betaproteobacteria</taxon>
        <taxon>Candidatus Accumulibacter</taxon>
    </lineage>
</organism>
<name>A0A935W2D4_9PROT</name>